<organism evidence="1 2">
    <name type="scientific">Hydnum rufescens UP504</name>
    <dbReference type="NCBI Taxonomy" id="1448309"/>
    <lineage>
        <taxon>Eukaryota</taxon>
        <taxon>Fungi</taxon>
        <taxon>Dikarya</taxon>
        <taxon>Basidiomycota</taxon>
        <taxon>Agaricomycotina</taxon>
        <taxon>Agaricomycetes</taxon>
        <taxon>Cantharellales</taxon>
        <taxon>Hydnaceae</taxon>
        <taxon>Hydnum</taxon>
    </lineage>
</organism>
<name>A0A9P6B3B4_9AGAM</name>
<accession>A0A9P6B3B4</accession>
<evidence type="ECO:0000313" key="1">
    <source>
        <dbReference type="EMBL" id="KAF9516949.1"/>
    </source>
</evidence>
<dbReference type="Proteomes" id="UP000886523">
    <property type="component" value="Unassembled WGS sequence"/>
</dbReference>
<dbReference type="AlphaFoldDB" id="A0A9P6B3B4"/>
<comment type="caution">
    <text evidence="1">The sequence shown here is derived from an EMBL/GenBank/DDBJ whole genome shotgun (WGS) entry which is preliminary data.</text>
</comment>
<keyword evidence="2" id="KW-1185">Reference proteome</keyword>
<evidence type="ECO:0000313" key="2">
    <source>
        <dbReference type="Proteomes" id="UP000886523"/>
    </source>
</evidence>
<proteinExistence type="predicted"/>
<dbReference type="EMBL" id="MU128935">
    <property type="protein sequence ID" value="KAF9516949.1"/>
    <property type="molecule type" value="Genomic_DNA"/>
</dbReference>
<gene>
    <name evidence="1" type="ORF">BS47DRAFT_1340254</name>
</gene>
<sequence>MKLAHSLGHAWPCSPCLPSALANFHVTQAVTPGTTVGDVIACPSDYYNCDCMQNGDRQAEIVRAWELSQATFSLAEEILVGWTT</sequence>
<protein>
    <submittedName>
        <fullName evidence="1">Uncharacterized protein</fullName>
    </submittedName>
</protein>
<reference evidence="1" key="1">
    <citation type="journal article" date="2020" name="Nat. Commun.">
        <title>Large-scale genome sequencing of mycorrhizal fungi provides insights into the early evolution of symbiotic traits.</title>
        <authorList>
            <person name="Miyauchi S."/>
            <person name="Kiss E."/>
            <person name="Kuo A."/>
            <person name="Drula E."/>
            <person name="Kohler A."/>
            <person name="Sanchez-Garcia M."/>
            <person name="Morin E."/>
            <person name="Andreopoulos B."/>
            <person name="Barry K.W."/>
            <person name="Bonito G."/>
            <person name="Buee M."/>
            <person name="Carver A."/>
            <person name="Chen C."/>
            <person name="Cichocki N."/>
            <person name="Clum A."/>
            <person name="Culley D."/>
            <person name="Crous P.W."/>
            <person name="Fauchery L."/>
            <person name="Girlanda M."/>
            <person name="Hayes R.D."/>
            <person name="Keri Z."/>
            <person name="LaButti K."/>
            <person name="Lipzen A."/>
            <person name="Lombard V."/>
            <person name="Magnuson J."/>
            <person name="Maillard F."/>
            <person name="Murat C."/>
            <person name="Nolan M."/>
            <person name="Ohm R.A."/>
            <person name="Pangilinan J."/>
            <person name="Pereira M.F."/>
            <person name="Perotto S."/>
            <person name="Peter M."/>
            <person name="Pfister S."/>
            <person name="Riley R."/>
            <person name="Sitrit Y."/>
            <person name="Stielow J.B."/>
            <person name="Szollosi G."/>
            <person name="Zifcakova L."/>
            <person name="Stursova M."/>
            <person name="Spatafora J.W."/>
            <person name="Tedersoo L."/>
            <person name="Vaario L.M."/>
            <person name="Yamada A."/>
            <person name="Yan M."/>
            <person name="Wang P."/>
            <person name="Xu J."/>
            <person name="Bruns T."/>
            <person name="Baldrian P."/>
            <person name="Vilgalys R."/>
            <person name="Dunand C."/>
            <person name="Henrissat B."/>
            <person name="Grigoriev I.V."/>
            <person name="Hibbett D."/>
            <person name="Nagy L.G."/>
            <person name="Martin F.M."/>
        </authorList>
    </citation>
    <scope>NUCLEOTIDE SEQUENCE</scope>
    <source>
        <strain evidence="1">UP504</strain>
    </source>
</reference>